<name>A0ABD3MMX3_9STRA</name>
<dbReference type="EMBL" id="JALLBG020000146">
    <property type="protein sequence ID" value="KAL3761880.1"/>
    <property type="molecule type" value="Genomic_DNA"/>
</dbReference>
<evidence type="ECO:0000313" key="1">
    <source>
        <dbReference type="EMBL" id="KAL3761880.1"/>
    </source>
</evidence>
<dbReference type="Proteomes" id="UP001530293">
    <property type="component" value="Unassembled WGS sequence"/>
</dbReference>
<evidence type="ECO:0000313" key="2">
    <source>
        <dbReference type="Proteomes" id="UP001530293"/>
    </source>
</evidence>
<gene>
    <name evidence="1" type="ORF">ACHAWU_009045</name>
</gene>
<accession>A0ABD3MMX3</accession>
<keyword evidence="2" id="KW-1185">Reference proteome</keyword>
<dbReference type="AlphaFoldDB" id="A0ABD3MMX3"/>
<protein>
    <submittedName>
        <fullName evidence="1">Uncharacterized protein</fullName>
    </submittedName>
</protein>
<comment type="caution">
    <text evidence="1">The sequence shown here is derived from an EMBL/GenBank/DDBJ whole genome shotgun (WGS) entry which is preliminary data.</text>
</comment>
<reference evidence="1 2" key="1">
    <citation type="submission" date="2024-10" db="EMBL/GenBank/DDBJ databases">
        <title>Updated reference genomes for cyclostephanoid diatoms.</title>
        <authorList>
            <person name="Roberts W.R."/>
            <person name="Alverson A.J."/>
        </authorList>
    </citation>
    <scope>NUCLEOTIDE SEQUENCE [LARGE SCALE GENOMIC DNA]</scope>
    <source>
        <strain evidence="1 2">AJA232-27</strain>
    </source>
</reference>
<sequence>MSDLLIFDHPAPNSWYTESDYQRFKEELKRDVLSFRFRHESQPLDTSSCCPVGIEQLVFSQDRFEVYSARRIVVQSVLLEQDRQRVFGFYNPDEIASLSERLTADACTGALTRGSFQELAMMDNLL</sequence>
<proteinExistence type="predicted"/>
<organism evidence="1 2">
    <name type="scientific">Discostella pseudostelligera</name>
    <dbReference type="NCBI Taxonomy" id="259834"/>
    <lineage>
        <taxon>Eukaryota</taxon>
        <taxon>Sar</taxon>
        <taxon>Stramenopiles</taxon>
        <taxon>Ochrophyta</taxon>
        <taxon>Bacillariophyta</taxon>
        <taxon>Coscinodiscophyceae</taxon>
        <taxon>Thalassiosirophycidae</taxon>
        <taxon>Stephanodiscales</taxon>
        <taxon>Stephanodiscaceae</taxon>
        <taxon>Discostella</taxon>
    </lineage>
</organism>